<dbReference type="InterPro" id="IPR015421">
    <property type="entry name" value="PyrdxlP-dep_Trfase_major"/>
</dbReference>
<keyword evidence="3" id="KW-0808">Transferase</keyword>
<evidence type="ECO:0000256" key="8">
    <source>
        <dbReference type="PIRSR" id="PIRSR618319-50"/>
    </source>
</evidence>
<reference evidence="10 11" key="1">
    <citation type="journal article" date="2015" name="Microbiome">
        <title>Genomic resolution of linkages in carbon, nitrogen, and sulfur cycling among widespread estuary sediment bacteria.</title>
        <authorList>
            <person name="Baker B.J."/>
            <person name="Lazar C.S."/>
            <person name="Teske A.P."/>
            <person name="Dick G.J."/>
        </authorList>
    </citation>
    <scope>NUCLEOTIDE SEQUENCE [LARGE SCALE GENOMIC DNA]</scope>
    <source>
        <strain evidence="10">DG_56</strain>
    </source>
</reference>
<dbReference type="Pfam" id="PF03841">
    <property type="entry name" value="SelA"/>
    <property type="match status" value="1"/>
</dbReference>
<dbReference type="AlphaFoldDB" id="A0A0S7XQL6"/>
<dbReference type="PANTHER" id="PTHR32328">
    <property type="entry name" value="L-SERYL-TRNA(SEC) SELENIUM TRANSFERASE"/>
    <property type="match status" value="1"/>
</dbReference>
<keyword evidence="6" id="KW-0711">Selenium</keyword>
<gene>
    <name evidence="10" type="ORF">AMK68_00695</name>
</gene>
<protein>
    <recommendedName>
        <fullName evidence="9">L-seryl-tRNA selenium transferase N-terminal domain-containing protein</fullName>
    </recommendedName>
</protein>
<dbReference type="Gene3D" id="3.40.640.10">
    <property type="entry name" value="Type I PLP-dependent aspartate aminotransferase-like (Major domain)"/>
    <property type="match status" value="1"/>
</dbReference>
<feature type="modified residue" description="N6-(pyridoxal phosphate)lysine" evidence="8">
    <location>
        <position position="292"/>
    </location>
</feature>
<evidence type="ECO:0000313" key="11">
    <source>
        <dbReference type="Proteomes" id="UP000052020"/>
    </source>
</evidence>
<dbReference type="InterPro" id="IPR025862">
    <property type="entry name" value="SelA_trans_N_dom"/>
</dbReference>
<feature type="non-terminal residue" evidence="10">
    <location>
        <position position="360"/>
    </location>
</feature>
<keyword evidence="5" id="KW-0648">Protein biosynthesis</keyword>
<dbReference type="EMBL" id="LIZY01000008">
    <property type="protein sequence ID" value="KPJ64768.1"/>
    <property type="molecule type" value="Genomic_DNA"/>
</dbReference>
<evidence type="ECO:0000259" key="9">
    <source>
        <dbReference type="Pfam" id="PF12390"/>
    </source>
</evidence>
<dbReference type="GO" id="GO:0001514">
    <property type="term" value="P:selenocysteine incorporation"/>
    <property type="evidence" value="ECO:0007669"/>
    <property type="project" value="InterPro"/>
</dbReference>
<evidence type="ECO:0000256" key="4">
    <source>
        <dbReference type="ARBA" id="ARBA00022898"/>
    </source>
</evidence>
<dbReference type="GO" id="GO:0005737">
    <property type="term" value="C:cytoplasm"/>
    <property type="evidence" value="ECO:0007669"/>
    <property type="project" value="InterPro"/>
</dbReference>
<dbReference type="PANTHER" id="PTHR32328:SF0">
    <property type="entry name" value="L-SERYL-TRNA(SEC) SELENIUM TRANSFERASE"/>
    <property type="match status" value="1"/>
</dbReference>
<evidence type="ECO:0000256" key="6">
    <source>
        <dbReference type="ARBA" id="ARBA00023266"/>
    </source>
</evidence>
<evidence type="ECO:0000256" key="2">
    <source>
        <dbReference type="ARBA" id="ARBA00022490"/>
    </source>
</evidence>
<sequence>MSRLRNIPKVDDLLGSPWLAGLLDRHPRSLVVAAVRQVLQEVRQRLRNSPEADVDVSPRALFPMIEATVAQSSRRSLRGAINATGVIIHTGLGRARLSSTAQQAVLEAAVSAVSLETDLETGERRNRDQHVRELLVEFTGAETATVVNNNAAAVLLAVNTMAAGRQVVISRGQLVEIGGSFRLPDVIRSAGAHLVEVGTTNQTRLPDYEAAIGEATALILWVHHSNYQIVGYHGEPSLADLVALGQRAKIPVMADLGSGALIDMVALGVGPEPVAREAVACGVDLATFSADKLLGAAQAGVAIGRADIVEAMRRNPLARAVRIDKLCLAGLEATLRAYRDPEQVIREVPVLAAIARPVEE</sequence>
<dbReference type="Pfam" id="PF12390">
    <property type="entry name" value="Se-cys_synth_N"/>
    <property type="match status" value="1"/>
</dbReference>
<accession>A0A0S7XQL6</accession>
<proteinExistence type="inferred from homology"/>
<dbReference type="Proteomes" id="UP000052020">
    <property type="component" value="Unassembled WGS sequence"/>
</dbReference>
<organism evidence="10 11">
    <name type="scientific">candidate division KD3-62 bacterium DG_56</name>
    <dbReference type="NCBI Taxonomy" id="1704032"/>
    <lineage>
        <taxon>Bacteria</taxon>
        <taxon>candidate division KD3-62</taxon>
    </lineage>
</organism>
<evidence type="ECO:0000313" key="10">
    <source>
        <dbReference type="EMBL" id="KPJ64768.1"/>
    </source>
</evidence>
<comment type="cofactor">
    <cofactor evidence="1 8">
        <name>pyridoxal 5'-phosphate</name>
        <dbReference type="ChEBI" id="CHEBI:597326"/>
    </cofactor>
</comment>
<dbReference type="GO" id="GO:0004125">
    <property type="term" value="F:L-seryl-tRNA(Sec) selenium transferase activity"/>
    <property type="evidence" value="ECO:0007669"/>
    <property type="project" value="InterPro"/>
</dbReference>
<evidence type="ECO:0000256" key="1">
    <source>
        <dbReference type="ARBA" id="ARBA00001933"/>
    </source>
</evidence>
<dbReference type="InterPro" id="IPR018319">
    <property type="entry name" value="SelA-like"/>
</dbReference>
<evidence type="ECO:0000256" key="5">
    <source>
        <dbReference type="ARBA" id="ARBA00022917"/>
    </source>
</evidence>
<evidence type="ECO:0000256" key="7">
    <source>
        <dbReference type="ARBA" id="ARBA00044507"/>
    </source>
</evidence>
<comment type="similarity">
    <text evidence="7">Belongs to the SelA family.</text>
</comment>
<dbReference type="InterPro" id="IPR015424">
    <property type="entry name" value="PyrdxlP-dep_Trfase"/>
</dbReference>
<dbReference type="SUPFAM" id="SSF53383">
    <property type="entry name" value="PLP-dependent transferases"/>
    <property type="match status" value="1"/>
</dbReference>
<dbReference type="NCBIfam" id="TIGR00474">
    <property type="entry name" value="selA"/>
    <property type="match status" value="1"/>
</dbReference>
<name>A0A0S7XQL6_9BACT</name>
<dbReference type="InterPro" id="IPR004534">
    <property type="entry name" value="SelA_trans"/>
</dbReference>
<comment type="caution">
    <text evidence="10">The sequence shown here is derived from an EMBL/GenBank/DDBJ whole genome shotgun (WGS) entry which is preliminary data.</text>
</comment>
<keyword evidence="2" id="KW-0963">Cytoplasm</keyword>
<feature type="domain" description="L-seryl-tRNA selenium transferase N-terminal" evidence="9">
    <location>
        <begin position="4"/>
        <end position="43"/>
    </location>
</feature>
<dbReference type="PATRIC" id="fig|1704032.3.peg.971"/>
<keyword evidence="4 8" id="KW-0663">Pyridoxal phosphate</keyword>
<evidence type="ECO:0000256" key="3">
    <source>
        <dbReference type="ARBA" id="ARBA00022679"/>
    </source>
</evidence>
<dbReference type="HAMAP" id="MF_00423">
    <property type="entry name" value="SelA"/>
    <property type="match status" value="1"/>
</dbReference>